<dbReference type="SMR" id="A2F143"/>
<evidence type="ECO:0000313" key="2">
    <source>
        <dbReference type="EMBL" id="EAY01394.1"/>
    </source>
</evidence>
<keyword evidence="3" id="KW-1185">Reference proteome</keyword>
<dbReference type="InterPro" id="IPR037482">
    <property type="entry name" value="ST1585_MBL-fold"/>
</dbReference>
<proteinExistence type="predicted"/>
<sequence>MIKEFSHLTYHVVDAFFTGIPHAASVYAVKSKTGDAAIWDTGTPRNYDLLKKQLYDIGITKDNLTKIVLSHIHMDHTGNASQLVKDFPNAMIYVHPRGARHVENPEIIIREARKVMQYNYELEYKDKVVPVPKDRIIQVKDGTTLEFGGGASVELIYAPGHAYHHLAWIDKKAHIALTGDSFGNVYDDIAKNVGFAITSPAAFDPDAWTDTITRIMNMGTESYGVAHYGFHDNTEQNYNQLMKWLKRMKEIALKEKEENIPAAVFDEYAKLFGANLVKNDDQLQINYKTGLIGVQIYHKMVKANKVHPRK</sequence>
<dbReference type="InterPro" id="IPR001279">
    <property type="entry name" value="Metallo-B-lactamas"/>
</dbReference>
<evidence type="ECO:0000259" key="1">
    <source>
        <dbReference type="SMART" id="SM00849"/>
    </source>
</evidence>
<dbReference type="PANTHER" id="PTHR42951">
    <property type="entry name" value="METALLO-BETA-LACTAMASE DOMAIN-CONTAINING"/>
    <property type="match status" value="1"/>
</dbReference>
<dbReference type="OrthoDB" id="515692at2759"/>
<dbReference type="CDD" id="cd07726">
    <property type="entry name" value="ST1585-like_MBL-fold"/>
    <property type="match status" value="1"/>
</dbReference>
<dbReference type="VEuPathDB" id="TrichDB:TVAG_325080"/>
<dbReference type="SUPFAM" id="SSF56281">
    <property type="entry name" value="Metallo-hydrolase/oxidoreductase"/>
    <property type="match status" value="1"/>
</dbReference>
<dbReference type="OMA" id="FGLSYRE"/>
<dbReference type="PANTHER" id="PTHR42951:SF4">
    <property type="entry name" value="ACYL-COENZYME A THIOESTERASE MBLAC2"/>
    <property type="match status" value="1"/>
</dbReference>
<dbReference type="InterPro" id="IPR050855">
    <property type="entry name" value="NDM-1-like"/>
</dbReference>
<dbReference type="VEuPathDB" id="TrichDB:TVAGG3_0814810"/>
<feature type="domain" description="Metallo-beta-lactamase" evidence="1">
    <location>
        <begin position="23"/>
        <end position="227"/>
    </location>
</feature>
<dbReference type="RefSeq" id="XP_001330242.1">
    <property type="nucleotide sequence ID" value="XM_001330207.1"/>
</dbReference>
<organism evidence="2 3">
    <name type="scientific">Trichomonas vaginalis (strain ATCC PRA-98 / G3)</name>
    <dbReference type="NCBI Taxonomy" id="412133"/>
    <lineage>
        <taxon>Eukaryota</taxon>
        <taxon>Metamonada</taxon>
        <taxon>Parabasalia</taxon>
        <taxon>Trichomonadida</taxon>
        <taxon>Trichomonadidae</taxon>
        <taxon>Trichomonas</taxon>
    </lineage>
</organism>
<evidence type="ECO:0000313" key="3">
    <source>
        <dbReference type="Proteomes" id="UP000001542"/>
    </source>
</evidence>
<dbReference type="AlphaFoldDB" id="A2F143"/>
<reference evidence="2" key="2">
    <citation type="journal article" date="2007" name="Science">
        <title>Draft genome sequence of the sexually transmitted pathogen Trichomonas vaginalis.</title>
        <authorList>
            <person name="Carlton J.M."/>
            <person name="Hirt R.P."/>
            <person name="Silva J.C."/>
            <person name="Delcher A.L."/>
            <person name="Schatz M."/>
            <person name="Zhao Q."/>
            <person name="Wortman J.R."/>
            <person name="Bidwell S.L."/>
            <person name="Alsmark U.C.M."/>
            <person name="Besteiro S."/>
            <person name="Sicheritz-Ponten T."/>
            <person name="Noel C.J."/>
            <person name="Dacks J.B."/>
            <person name="Foster P.G."/>
            <person name="Simillion C."/>
            <person name="Van de Peer Y."/>
            <person name="Miranda-Saavedra D."/>
            <person name="Barton G.J."/>
            <person name="Westrop G.D."/>
            <person name="Mueller S."/>
            <person name="Dessi D."/>
            <person name="Fiori P.L."/>
            <person name="Ren Q."/>
            <person name="Paulsen I."/>
            <person name="Zhang H."/>
            <person name="Bastida-Corcuera F.D."/>
            <person name="Simoes-Barbosa A."/>
            <person name="Brown M.T."/>
            <person name="Hayes R.D."/>
            <person name="Mukherjee M."/>
            <person name="Okumura C.Y."/>
            <person name="Schneider R."/>
            <person name="Smith A.J."/>
            <person name="Vanacova S."/>
            <person name="Villalvazo M."/>
            <person name="Haas B.J."/>
            <person name="Pertea M."/>
            <person name="Feldblyum T.V."/>
            <person name="Utterback T.R."/>
            <person name="Shu C.L."/>
            <person name="Osoegawa K."/>
            <person name="de Jong P.J."/>
            <person name="Hrdy I."/>
            <person name="Horvathova L."/>
            <person name="Zubacova Z."/>
            <person name="Dolezal P."/>
            <person name="Malik S.B."/>
            <person name="Logsdon J.M. Jr."/>
            <person name="Henze K."/>
            <person name="Gupta A."/>
            <person name="Wang C.C."/>
            <person name="Dunne R.L."/>
            <person name="Upcroft J.A."/>
            <person name="Upcroft P."/>
            <person name="White O."/>
            <person name="Salzberg S.L."/>
            <person name="Tang P."/>
            <person name="Chiu C.-H."/>
            <person name="Lee Y.-S."/>
            <person name="Embley T.M."/>
            <person name="Coombs G.H."/>
            <person name="Mottram J.C."/>
            <person name="Tachezy J."/>
            <person name="Fraser-Liggett C.M."/>
            <person name="Johnson P.J."/>
        </authorList>
    </citation>
    <scope>NUCLEOTIDE SEQUENCE [LARGE SCALE GENOMIC DNA]</scope>
    <source>
        <strain evidence="2">G3</strain>
    </source>
</reference>
<dbReference type="InParanoid" id="A2F143"/>
<reference evidence="2" key="1">
    <citation type="submission" date="2006-10" db="EMBL/GenBank/DDBJ databases">
        <authorList>
            <person name="Amadeo P."/>
            <person name="Zhao Q."/>
            <person name="Wortman J."/>
            <person name="Fraser-Liggett C."/>
            <person name="Carlton J."/>
        </authorList>
    </citation>
    <scope>NUCLEOTIDE SEQUENCE</scope>
    <source>
        <strain evidence="2">G3</strain>
    </source>
</reference>
<dbReference type="Gene3D" id="3.60.15.10">
    <property type="entry name" value="Ribonuclease Z/Hydroxyacylglutathione hydrolase-like"/>
    <property type="match status" value="1"/>
</dbReference>
<gene>
    <name evidence="2" type="ORF">TVAG_325080</name>
</gene>
<name>A2F143_TRIV3</name>
<dbReference type="Pfam" id="PF00753">
    <property type="entry name" value="Lactamase_B"/>
    <property type="match status" value="1"/>
</dbReference>
<accession>A2F143</accession>
<protein>
    <submittedName>
        <fullName evidence="2">Metallo-beta-lactamase superfamily protein</fullName>
    </submittedName>
</protein>
<dbReference type="EMBL" id="DS113569">
    <property type="protein sequence ID" value="EAY01394.1"/>
    <property type="molecule type" value="Genomic_DNA"/>
</dbReference>
<dbReference type="SMART" id="SM00849">
    <property type="entry name" value="Lactamase_B"/>
    <property type="match status" value="1"/>
</dbReference>
<dbReference type="Proteomes" id="UP000001542">
    <property type="component" value="Unassembled WGS sequence"/>
</dbReference>
<dbReference type="InterPro" id="IPR036866">
    <property type="entry name" value="RibonucZ/Hydroxyglut_hydro"/>
</dbReference>
<dbReference type="KEGG" id="tva:4759220"/>